<dbReference type="GO" id="GO:0016829">
    <property type="term" value="F:lyase activity"/>
    <property type="evidence" value="ECO:0007669"/>
    <property type="project" value="UniProtKB-KW"/>
</dbReference>
<dbReference type="PANTHER" id="PTHR10211:SF0">
    <property type="entry name" value="DEOXYRIBODIPYRIMIDINE PHOTO-LYASE"/>
    <property type="match status" value="1"/>
</dbReference>
<proteinExistence type="predicted"/>
<dbReference type="InterPro" id="IPR006050">
    <property type="entry name" value="DNA_photolyase_N"/>
</dbReference>
<protein>
    <submittedName>
        <fullName evidence="3">DNA photolyase 1</fullName>
    </submittedName>
</protein>
<reference evidence="2" key="2">
    <citation type="journal article" date="2013" name="Genome Announc.">
        <title>Complete Genome Sequences of Five Chrysodeixis chalcites Nucleopolyhedrovirus Genotypes from a Canary Islands Isolate.</title>
        <authorList>
            <person name="Bernal A."/>
            <person name="Williams T."/>
            <person name="Munoz D."/>
            <person name="Caballero P."/>
            <person name="Simon O."/>
        </authorList>
    </citation>
    <scope>NUCLEOTIDE SEQUENCE</scope>
    <source>
        <strain evidence="2">TF1</strain>
    </source>
</reference>
<dbReference type="InterPro" id="IPR036155">
    <property type="entry name" value="Crypto/Photolyase_N_sf"/>
</dbReference>
<dbReference type="PROSITE" id="PS51645">
    <property type="entry name" value="PHR_CRY_ALPHA_BETA"/>
    <property type="match status" value="1"/>
</dbReference>
<dbReference type="Gene3D" id="3.40.50.620">
    <property type="entry name" value="HUPs"/>
    <property type="match status" value="1"/>
</dbReference>
<dbReference type="Pfam" id="PF00875">
    <property type="entry name" value="DNA_photolyase"/>
    <property type="match status" value="1"/>
</dbReference>
<keyword evidence="3" id="KW-0456">Lyase</keyword>
<dbReference type="FunFam" id="3.40.50.620:FF:000110">
    <property type="entry name" value="Deoxyribodipyrimidine photolyase"/>
    <property type="match status" value="1"/>
</dbReference>
<feature type="domain" description="Photolyase/cryptochrome alpha/beta" evidence="1">
    <location>
        <begin position="57"/>
        <end position="189"/>
    </location>
</feature>
<dbReference type="EMBL" id="JX560540">
    <property type="protein sequence ID" value="AGE61557.1"/>
    <property type="molecule type" value="Genomic_DNA"/>
</dbReference>
<dbReference type="InterPro" id="IPR052219">
    <property type="entry name" value="Photolyase_Class-2"/>
</dbReference>
<dbReference type="InterPro" id="IPR014729">
    <property type="entry name" value="Rossmann-like_a/b/a_fold"/>
</dbReference>
<organism evidence="3">
    <name type="scientific">Chrysodeixis chalcites nucleopolyhedrovirus</name>
    <dbReference type="NCBI Taxonomy" id="320432"/>
    <lineage>
        <taxon>Viruses</taxon>
        <taxon>Viruses incertae sedis</taxon>
        <taxon>Naldaviricetes</taxon>
        <taxon>Lefavirales</taxon>
        <taxon>Baculoviridae</taxon>
        <taxon>Alphabaculovirus</taxon>
        <taxon>Alphabaculovirus chrychalcites</taxon>
    </lineage>
</organism>
<reference evidence="3" key="1">
    <citation type="submission" date="2012-08" db="EMBL/GenBank/DDBJ databases">
        <title>Sequences comparision among Chrysodeixis chalcites nucleopolyhedrovirus genotypes from a field strain of the Canary Islands.</title>
        <authorList>
            <person name="Bernal A."/>
            <person name="Simon O."/>
            <person name="Palma L."/>
            <person name="Williams T."/>
            <person name="Caballero P."/>
        </authorList>
    </citation>
    <scope>NUCLEOTIDE SEQUENCE</scope>
    <source>
        <strain evidence="3">TF1</strain>
    </source>
</reference>
<evidence type="ECO:0000313" key="3">
    <source>
        <dbReference type="EMBL" id="AGE61777.1"/>
    </source>
</evidence>
<sequence>MSLKVNYDQTFAVSAQQTLANHFQECRTTNIGRLCDPKRILKLNQTEEPDHDVVKKGGVVYWMWRDCRVQDNWAMIYAQYLAFKTKSPLYIVYCLPKFYLNSTRRQYQFLIEGLIELSEECAELDITFVILDDSADVVLIDWVRKHDICAVVCDFNPLQLQIKSTVNILQNLPADVYFAQVDAHNVVPCWLTFIADRHDYDEFKSKIDVELENLLTPFSLVIQHPYKSVVSIESSTNTSIDWSNLLSSRNVDHSVKRIKWTEAGYNAAILRLATFIQCYIYNYKNSIHNPVSSKQSDLSPFFHFGFISAQRVIYHLRFCVTKKSVLQKTVFIRKLKNNIEKFIENCLYRREFADNFCYFNLNYITFNAASPQIKRYIAKHLRYYTYSLNELEYSQTHDNIWNKAQEDLRENGKIYPFIRVYWAKKILEWTSTPEEALNRAIYLNQKYAVDGCDPSGYVGCLYAMSGLLNAGQSNVFVFGEINNIRSKWLINTCKYKDFTYSYTSFRFQYMFE</sequence>
<name>T1QZX9_9ABAC</name>
<dbReference type="InterPro" id="IPR036134">
    <property type="entry name" value="Crypto/Photolyase_FAD-like_sf"/>
</dbReference>
<dbReference type="SUPFAM" id="SSF52425">
    <property type="entry name" value="Cryptochrome/photolyase, N-terminal domain"/>
    <property type="match status" value="1"/>
</dbReference>
<dbReference type="SUPFAM" id="SSF48173">
    <property type="entry name" value="Cryptochrome/photolyase FAD-binding domain"/>
    <property type="match status" value="1"/>
</dbReference>
<accession>T1QZX9</accession>
<dbReference type="Gene3D" id="1.10.579.10">
    <property type="entry name" value="DNA Cyclobutane Dipyrimidine Photolyase, subunit A, domain 3"/>
    <property type="match status" value="1"/>
</dbReference>
<evidence type="ECO:0000313" key="2">
    <source>
        <dbReference type="EMBL" id="AGE61557.1"/>
    </source>
</evidence>
<evidence type="ECO:0000259" key="1">
    <source>
        <dbReference type="PROSITE" id="PS51645"/>
    </source>
</evidence>
<dbReference type="EMBL" id="JX560542">
    <property type="protein sequence ID" value="AGE61777.1"/>
    <property type="molecule type" value="Genomic_DNA"/>
</dbReference>
<dbReference type="PANTHER" id="PTHR10211">
    <property type="entry name" value="DEOXYRIBODIPYRIMIDINE PHOTOLYASE"/>
    <property type="match status" value="1"/>
</dbReference>
<dbReference type="Gene3D" id="1.25.40.80">
    <property type="match status" value="1"/>
</dbReference>